<organism evidence="2 3">
    <name type="scientific">Streptomyces montanisoli</name>
    <dbReference type="NCBI Taxonomy" id="2798581"/>
    <lineage>
        <taxon>Bacteria</taxon>
        <taxon>Bacillati</taxon>
        <taxon>Actinomycetota</taxon>
        <taxon>Actinomycetes</taxon>
        <taxon>Kitasatosporales</taxon>
        <taxon>Streptomycetaceae</taxon>
        <taxon>Streptomyces</taxon>
    </lineage>
</organism>
<name>A0A940M4U2_9ACTN</name>
<protein>
    <submittedName>
        <fullName evidence="2">Uncharacterized protein</fullName>
    </submittedName>
</protein>
<proteinExistence type="predicted"/>
<dbReference type="Proteomes" id="UP000670475">
    <property type="component" value="Unassembled WGS sequence"/>
</dbReference>
<accession>A0A940M4U2</accession>
<keyword evidence="3" id="KW-1185">Reference proteome</keyword>
<dbReference type="EMBL" id="JAGIQL010000002">
    <property type="protein sequence ID" value="MBP0456135.1"/>
    <property type="molecule type" value="Genomic_DNA"/>
</dbReference>
<feature type="region of interest" description="Disordered" evidence="1">
    <location>
        <begin position="363"/>
        <end position="406"/>
    </location>
</feature>
<comment type="caution">
    <text evidence="2">The sequence shown here is derived from an EMBL/GenBank/DDBJ whole genome shotgun (WGS) entry which is preliminary data.</text>
</comment>
<sequence>MVPAIAGRIPLVRRTKAPALPLPERINHLTGLTVAPAGASHHDLVARACGVLNYAALIASDVGLPDLAADLCWRQHQLFAHTGRLSGPIAVMSLMPLVNLSRLLTRDGQGEAAYDLLVRLNHAARQREKTEIDGRTVDLSDLTGTNEDHRTVCRELWVTLLVDGARALARIGRWTDAAEAMAQHRGIGNRLLDGRQIKIMALMEQGLDQQARELIDTTQPTEPWEMTVATILGAYCRPAAAPLPRADVDQAQRAAASLLADPESSIAVFQARTGLAALELDADGPHTHSLLSALADVARLDAYAACEVLDHPTTRTLLSAERASALGSVVANAGLGSGNLPADHQRALTESVAFSEAELRRLLRDDQATPGNPPKEVPQPQRRQGRRHGPQRGPHVLAPAHPVPEG</sequence>
<evidence type="ECO:0000313" key="2">
    <source>
        <dbReference type="EMBL" id="MBP0456135.1"/>
    </source>
</evidence>
<gene>
    <name evidence="2" type="ORF">JFN87_01280</name>
</gene>
<dbReference type="AlphaFoldDB" id="A0A940M4U2"/>
<reference evidence="2" key="1">
    <citation type="submission" date="2021-03" db="EMBL/GenBank/DDBJ databases">
        <title>Whole genome sequence of Streptomyces bomunensis MMS17-BM035.</title>
        <authorList>
            <person name="Lee J.H."/>
        </authorList>
    </citation>
    <scope>NUCLEOTIDE SEQUENCE</scope>
    <source>
        <strain evidence="2">MMS17-BM035</strain>
    </source>
</reference>
<dbReference type="RefSeq" id="WP_209337914.1">
    <property type="nucleotide sequence ID" value="NZ_JAGIQL010000002.1"/>
</dbReference>
<evidence type="ECO:0000313" key="3">
    <source>
        <dbReference type="Proteomes" id="UP000670475"/>
    </source>
</evidence>
<evidence type="ECO:0000256" key="1">
    <source>
        <dbReference type="SAM" id="MobiDB-lite"/>
    </source>
</evidence>